<sequence>MNRYFETIEFDALDGFKCDLRRLKSDKATNGPVLLVHGAGVSSNIFNPPSENNIIHQLAAEGYDVWLENWRGSINLEPNEWDLDQVARNDHPAAVKKIVEITGAREIKAIIHCQGSTSFMISAVMGLLPEVKLIISNAVSLHPVVPFFSKFKLNVLMPVVSRFFNYLDPQWGLYPPDLKSKIILNLVKATHWENDTKVGKMVSFTYGSGFPALWELENLDEKTKSWIQYEFAHVPLSFFRHIKECIQYGALKKLNDKNNDYVTGPPKTQARFVLFGGKKNKCFLPESQEKTFQYLEQFKPGFHKLYLLEGYSHLDVFFGKNAHVDVFPKMISELEQG</sequence>
<dbReference type="Pfam" id="PF00561">
    <property type="entry name" value="Abhydrolase_1"/>
    <property type="match status" value="1"/>
</dbReference>
<evidence type="ECO:0000259" key="6">
    <source>
        <dbReference type="Pfam" id="PF00561"/>
    </source>
</evidence>
<proteinExistence type="inferred from homology"/>
<organism evidence="7 8">
    <name type="scientific">Cyclobacterium plantarum</name>
    <dbReference type="NCBI Taxonomy" id="2716263"/>
    <lineage>
        <taxon>Bacteria</taxon>
        <taxon>Pseudomonadati</taxon>
        <taxon>Bacteroidota</taxon>
        <taxon>Cytophagia</taxon>
        <taxon>Cytophagales</taxon>
        <taxon>Cyclobacteriaceae</taxon>
        <taxon>Cyclobacterium</taxon>
    </lineage>
</organism>
<feature type="domain" description="AB hydrolase-1" evidence="6">
    <location>
        <begin position="32"/>
        <end position="117"/>
    </location>
</feature>
<evidence type="ECO:0000256" key="5">
    <source>
        <dbReference type="ARBA" id="ARBA00023002"/>
    </source>
</evidence>
<evidence type="ECO:0000256" key="2">
    <source>
        <dbReference type="ARBA" id="ARBA00010790"/>
    </source>
</evidence>
<dbReference type="RefSeq" id="WP_166147136.1">
    <property type="nucleotide sequence ID" value="NZ_JAANYN010000004.1"/>
</dbReference>
<comment type="similarity">
    <text evidence="2">Belongs to the GMC oxidoreductase family.</text>
</comment>
<protein>
    <submittedName>
        <fullName evidence="7">Alpha/beta hydrolase</fullName>
    </submittedName>
</protein>
<name>A0ABX0HBG7_9BACT</name>
<dbReference type="InterPro" id="IPR052542">
    <property type="entry name" value="Cholesterol_Oxidase"/>
</dbReference>
<evidence type="ECO:0000256" key="3">
    <source>
        <dbReference type="ARBA" id="ARBA00022630"/>
    </source>
</evidence>
<reference evidence="7 8" key="1">
    <citation type="submission" date="2020-03" db="EMBL/GenBank/DDBJ databases">
        <title>Cyclobacterium plantarum sp. nov., a marine bacterium isolated from a coastal-marine wetland.</title>
        <authorList>
            <person name="Sanchez-Porro C."/>
            <person name="Ventosa A."/>
            <person name="Amoozegar M."/>
        </authorList>
    </citation>
    <scope>NUCLEOTIDE SEQUENCE [LARGE SCALE GENOMIC DNA]</scope>
    <source>
        <strain evidence="7 8">GBPx2</strain>
    </source>
</reference>
<comment type="cofactor">
    <cofactor evidence="1">
        <name>FAD</name>
        <dbReference type="ChEBI" id="CHEBI:57692"/>
    </cofactor>
</comment>
<keyword evidence="8" id="KW-1185">Reference proteome</keyword>
<dbReference type="PANTHER" id="PTHR47470">
    <property type="entry name" value="CHOLESTEROL OXIDASE"/>
    <property type="match status" value="1"/>
</dbReference>
<keyword evidence="7" id="KW-0378">Hydrolase</keyword>
<gene>
    <name evidence="7" type="ORF">G9Q97_12040</name>
</gene>
<dbReference type="InterPro" id="IPR000073">
    <property type="entry name" value="AB_hydrolase_1"/>
</dbReference>
<dbReference type="EMBL" id="JAANYN010000004">
    <property type="protein sequence ID" value="NHE57541.1"/>
    <property type="molecule type" value="Genomic_DNA"/>
</dbReference>
<dbReference type="SUPFAM" id="SSF53474">
    <property type="entry name" value="alpha/beta-Hydrolases"/>
    <property type="match status" value="1"/>
</dbReference>
<dbReference type="Proteomes" id="UP000649799">
    <property type="component" value="Unassembled WGS sequence"/>
</dbReference>
<evidence type="ECO:0000313" key="7">
    <source>
        <dbReference type="EMBL" id="NHE57541.1"/>
    </source>
</evidence>
<evidence type="ECO:0000313" key="8">
    <source>
        <dbReference type="Proteomes" id="UP000649799"/>
    </source>
</evidence>
<keyword evidence="4" id="KW-0274">FAD</keyword>
<dbReference type="InterPro" id="IPR029058">
    <property type="entry name" value="AB_hydrolase_fold"/>
</dbReference>
<dbReference type="GO" id="GO:0016787">
    <property type="term" value="F:hydrolase activity"/>
    <property type="evidence" value="ECO:0007669"/>
    <property type="project" value="UniProtKB-KW"/>
</dbReference>
<evidence type="ECO:0000256" key="1">
    <source>
        <dbReference type="ARBA" id="ARBA00001974"/>
    </source>
</evidence>
<dbReference type="Gene3D" id="3.40.50.1820">
    <property type="entry name" value="alpha/beta hydrolase"/>
    <property type="match status" value="1"/>
</dbReference>
<comment type="caution">
    <text evidence="7">The sequence shown here is derived from an EMBL/GenBank/DDBJ whole genome shotgun (WGS) entry which is preliminary data.</text>
</comment>
<accession>A0ABX0HBG7</accession>
<dbReference type="PANTHER" id="PTHR47470:SF1">
    <property type="entry name" value="FAD-DEPENDENT OXIDOREDUCTASE 2 FAD BINDING DOMAIN-CONTAINING PROTEIN"/>
    <property type="match status" value="1"/>
</dbReference>
<keyword evidence="5" id="KW-0560">Oxidoreductase</keyword>
<evidence type="ECO:0000256" key="4">
    <source>
        <dbReference type="ARBA" id="ARBA00022827"/>
    </source>
</evidence>
<keyword evidence="3" id="KW-0285">Flavoprotein</keyword>